<proteinExistence type="predicted"/>
<name>A0AAV4BWM1_9GAST</name>
<gene>
    <name evidence="1" type="ORF">PoB_005011800</name>
</gene>
<protein>
    <submittedName>
        <fullName evidence="1">Uncharacterized protein</fullName>
    </submittedName>
</protein>
<sequence>MRIGEARCYHFIREYAGMAVGDGMSKRRRVSGFIYELYQPAPTLMLRYTFFFHKVESRGQFLSSNLQPKSSGDEENHVQWISIVSACGDQTGQGRSQRERNDYCWM</sequence>
<reference evidence="1 2" key="1">
    <citation type="journal article" date="2021" name="Elife">
        <title>Chloroplast acquisition without the gene transfer in kleptoplastic sea slugs, Plakobranchus ocellatus.</title>
        <authorList>
            <person name="Maeda T."/>
            <person name="Takahashi S."/>
            <person name="Yoshida T."/>
            <person name="Shimamura S."/>
            <person name="Takaki Y."/>
            <person name="Nagai Y."/>
            <person name="Toyoda A."/>
            <person name="Suzuki Y."/>
            <person name="Arimoto A."/>
            <person name="Ishii H."/>
            <person name="Satoh N."/>
            <person name="Nishiyama T."/>
            <person name="Hasebe M."/>
            <person name="Maruyama T."/>
            <person name="Minagawa J."/>
            <person name="Obokata J."/>
            <person name="Shigenobu S."/>
        </authorList>
    </citation>
    <scope>NUCLEOTIDE SEQUENCE [LARGE SCALE GENOMIC DNA]</scope>
</reference>
<comment type="caution">
    <text evidence="1">The sequence shown here is derived from an EMBL/GenBank/DDBJ whole genome shotgun (WGS) entry which is preliminary data.</text>
</comment>
<evidence type="ECO:0000313" key="2">
    <source>
        <dbReference type="Proteomes" id="UP000735302"/>
    </source>
</evidence>
<dbReference type="Proteomes" id="UP000735302">
    <property type="component" value="Unassembled WGS sequence"/>
</dbReference>
<accession>A0AAV4BWM1</accession>
<evidence type="ECO:0000313" key="1">
    <source>
        <dbReference type="EMBL" id="GFO23613.1"/>
    </source>
</evidence>
<organism evidence="1 2">
    <name type="scientific">Plakobranchus ocellatus</name>
    <dbReference type="NCBI Taxonomy" id="259542"/>
    <lineage>
        <taxon>Eukaryota</taxon>
        <taxon>Metazoa</taxon>
        <taxon>Spiralia</taxon>
        <taxon>Lophotrochozoa</taxon>
        <taxon>Mollusca</taxon>
        <taxon>Gastropoda</taxon>
        <taxon>Heterobranchia</taxon>
        <taxon>Euthyneura</taxon>
        <taxon>Panpulmonata</taxon>
        <taxon>Sacoglossa</taxon>
        <taxon>Placobranchoidea</taxon>
        <taxon>Plakobranchidae</taxon>
        <taxon>Plakobranchus</taxon>
    </lineage>
</organism>
<keyword evidence="2" id="KW-1185">Reference proteome</keyword>
<dbReference type="AlphaFoldDB" id="A0AAV4BWM1"/>
<dbReference type="EMBL" id="BLXT01005511">
    <property type="protein sequence ID" value="GFO23613.1"/>
    <property type="molecule type" value="Genomic_DNA"/>
</dbReference>